<name>A0A067CZK8_SAPPC</name>
<dbReference type="OMA" id="RICNHER"/>
<dbReference type="SUPFAM" id="SSF52047">
    <property type="entry name" value="RNI-like"/>
    <property type="match status" value="1"/>
</dbReference>
<dbReference type="Proteomes" id="UP000030745">
    <property type="component" value="Unassembled WGS sequence"/>
</dbReference>
<evidence type="ECO:0008006" key="3">
    <source>
        <dbReference type="Google" id="ProtNLM"/>
    </source>
</evidence>
<dbReference type="InterPro" id="IPR032675">
    <property type="entry name" value="LRR_dom_sf"/>
</dbReference>
<evidence type="ECO:0000313" key="2">
    <source>
        <dbReference type="Proteomes" id="UP000030745"/>
    </source>
</evidence>
<organism evidence="1 2">
    <name type="scientific">Saprolegnia parasitica (strain CBS 223.65)</name>
    <dbReference type="NCBI Taxonomy" id="695850"/>
    <lineage>
        <taxon>Eukaryota</taxon>
        <taxon>Sar</taxon>
        <taxon>Stramenopiles</taxon>
        <taxon>Oomycota</taxon>
        <taxon>Saprolegniomycetes</taxon>
        <taxon>Saprolegniales</taxon>
        <taxon>Saprolegniaceae</taxon>
        <taxon>Saprolegnia</taxon>
    </lineage>
</organism>
<sequence>MATIVASCPRLARLHLSAMDEVVLQSCDGLLDWLARPSARLLKLDSIEFAPRAAKTLARVLLSSTTLRTIMLFYTPHTRDAFFDPTAPPLPRQLRKLTIELDANWDITPALFDKLATSAVTRLHLRSDVHRDVAPVVAALAPTLKALKLDEAKMKRLPPLPVLQYLQLSDVTLASEAVVDLASLLVTSTSLFRLDLRHSELPDDQLQTILYALPRWLSRQQRTCYVYLSVSPETETLVTAALLRTRNTLEVQLEINSAELAVCQRLLTVLGATSRMKMRFICLGDRICNHERLETHARLQRVETESSWLLSPSTTPWVSLA</sequence>
<evidence type="ECO:0000313" key="1">
    <source>
        <dbReference type="EMBL" id="KDO32207.1"/>
    </source>
</evidence>
<dbReference type="RefSeq" id="XP_012197387.1">
    <property type="nucleotide sequence ID" value="XM_012341997.1"/>
</dbReference>
<gene>
    <name evidence="1" type="ORF">SPRG_03424</name>
</gene>
<proteinExistence type="predicted"/>
<dbReference type="KEGG" id="spar:SPRG_03424"/>
<reference evidence="1 2" key="1">
    <citation type="journal article" date="2013" name="PLoS Genet.">
        <title>Distinctive expansion of potential virulence genes in the genome of the oomycete fish pathogen Saprolegnia parasitica.</title>
        <authorList>
            <person name="Jiang R.H."/>
            <person name="de Bruijn I."/>
            <person name="Haas B.J."/>
            <person name="Belmonte R."/>
            <person name="Lobach L."/>
            <person name="Christie J."/>
            <person name="van den Ackerveken G."/>
            <person name="Bottin A."/>
            <person name="Bulone V."/>
            <person name="Diaz-Moreno S.M."/>
            <person name="Dumas B."/>
            <person name="Fan L."/>
            <person name="Gaulin E."/>
            <person name="Govers F."/>
            <person name="Grenville-Briggs L.J."/>
            <person name="Horner N.R."/>
            <person name="Levin J.Z."/>
            <person name="Mammella M."/>
            <person name="Meijer H.J."/>
            <person name="Morris P."/>
            <person name="Nusbaum C."/>
            <person name="Oome S."/>
            <person name="Phillips A.J."/>
            <person name="van Rooyen D."/>
            <person name="Rzeszutek E."/>
            <person name="Saraiva M."/>
            <person name="Secombes C.J."/>
            <person name="Seidl M.F."/>
            <person name="Snel B."/>
            <person name="Stassen J.H."/>
            <person name="Sykes S."/>
            <person name="Tripathy S."/>
            <person name="van den Berg H."/>
            <person name="Vega-Arreguin J.C."/>
            <person name="Wawra S."/>
            <person name="Young S.K."/>
            <person name="Zeng Q."/>
            <person name="Dieguez-Uribeondo J."/>
            <person name="Russ C."/>
            <person name="Tyler B.M."/>
            <person name="van West P."/>
        </authorList>
    </citation>
    <scope>NUCLEOTIDE SEQUENCE [LARGE SCALE GENOMIC DNA]</scope>
    <source>
        <strain evidence="1 2">CBS 223.65</strain>
    </source>
</reference>
<dbReference type="GeneID" id="24125933"/>
<dbReference type="Gene3D" id="3.80.10.10">
    <property type="entry name" value="Ribonuclease Inhibitor"/>
    <property type="match status" value="1"/>
</dbReference>
<protein>
    <recommendedName>
        <fullName evidence="3">F-box domain-containing protein</fullName>
    </recommendedName>
</protein>
<accession>A0A067CZK8</accession>
<dbReference type="VEuPathDB" id="FungiDB:SPRG_03424"/>
<dbReference type="EMBL" id="KK583196">
    <property type="protein sequence ID" value="KDO32207.1"/>
    <property type="molecule type" value="Genomic_DNA"/>
</dbReference>
<dbReference type="AlphaFoldDB" id="A0A067CZK8"/>
<keyword evidence="2" id="KW-1185">Reference proteome</keyword>